<dbReference type="Proteomes" id="UP000095094">
    <property type="component" value="Unassembled WGS sequence"/>
</dbReference>
<gene>
    <name evidence="4" type="ORF">BCR25_08095</name>
</gene>
<dbReference type="RefSeq" id="WP_069664189.1">
    <property type="nucleotide sequence ID" value="NZ_JBHUJJ010000001.1"/>
</dbReference>
<dbReference type="InterPro" id="IPR011604">
    <property type="entry name" value="PDDEXK-like_dom_sf"/>
</dbReference>
<keyword evidence="2" id="KW-0347">Helicase</keyword>
<evidence type="ECO:0000313" key="5">
    <source>
        <dbReference type="Proteomes" id="UP000095094"/>
    </source>
</evidence>
<evidence type="ECO:0000256" key="2">
    <source>
        <dbReference type="ARBA" id="ARBA00022806"/>
    </source>
</evidence>
<dbReference type="EMBL" id="MIJY01000034">
    <property type="protein sequence ID" value="OEG12488.1"/>
    <property type="molecule type" value="Genomic_DNA"/>
</dbReference>
<keyword evidence="1" id="KW-0547">Nucleotide-binding</keyword>
<organism evidence="4 5">
    <name type="scientific">Enterococcus termitis</name>
    <dbReference type="NCBI Taxonomy" id="332950"/>
    <lineage>
        <taxon>Bacteria</taxon>
        <taxon>Bacillati</taxon>
        <taxon>Bacillota</taxon>
        <taxon>Bacilli</taxon>
        <taxon>Lactobacillales</taxon>
        <taxon>Enterococcaceae</taxon>
        <taxon>Enterococcus</taxon>
    </lineage>
</organism>
<dbReference type="AlphaFoldDB" id="A0A1E5GIF5"/>
<dbReference type="GO" id="GO:0005524">
    <property type="term" value="F:ATP binding"/>
    <property type="evidence" value="ECO:0007669"/>
    <property type="project" value="UniProtKB-KW"/>
</dbReference>
<proteinExistence type="predicted"/>
<evidence type="ECO:0000256" key="3">
    <source>
        <dbReference type="ARBA" id="ARBA00022840"/>
    </source>
</evidence>
<keyword evidence="3" id="KW-0067">ATP-binding</keyword>
<keyword evidence="2" id="KW-0378">Hydrolase</keyword>
<dbReference type="Pfam" id="PF10926">
    <property type="entry name" value="DUF2800"/>
    <property type="match status" value="1"/>
</dbReference>
<dbReference type="OrthoDB" id="9766061at2"/>
<sequence length="394" mass="44224">MASPEIHAKLSASGAKRWLGCPPSVRMEEGFSDKSSVYAEEGTVAHSLSELKLKYETGKMTKTIYNKRFARFKEKHSDYYNAAMDDYTDEYVAVVLEHYHALENPVIELEVKVDFSEWVPGGFGTSDVVITSDKLIEVIDLKYGKGIPVSAENNPQIMLYGLGAYAAYDMIYDFETVRMTIVQPRLGDISTFEISVPDLLQWANDYVRPRAQMAEEGKGEFFPSEDTCQWCKAKAICKARADKNLEIVQYEFADPNELTPEDIADILGRAKEIENWLKDIKDSSLEKVRDHGLHIPGWKLVEGRSNRKITDTDAVTLLLDAEGYTEEQIMKPESLRSLTDLEKLVGKKNLSALVGPYIVKPEGAPVLVVETDKRPELSSLDSANEDFEGVNEDG</sequence>
<accession>A0A1E5GIF5</accession>
<dbReference type="GO" id="GO:0004386">
    <property type="term" value="F:helicase activity"/>
    <property type="evidence" value="ECO:0007669"/>
    <property type="project" value="UniProtKB-KW"/>
</dbReference>
<evidence type="ECO:0000313" key="4">
    <source>
        <dbReference type="EMBL" id="OEG12488.1"/>
    </source>
</evidence>
<dbReference type="Gene3D" id="3.90.320.10">
    <property type="match status" value="1"/>
</dbReference>
<name>A0A1E5GIF5_9ENTE</name>
<evidence type="ECO:0008006" key="6">
    <source>
        <dbReference type="Google" id="ProtNLM"/>
    </source>
</evidence>
<evidence type="ECO:0000256" key="1">
    <source>
        <dbReference type="ARBA" id="ARBA00022741"/>
    </source>
</evidence>
<dbReference type="InterPro" id="IPR021229">
    <property type="entry name" value="DUF2800"/>
</dbReference>
<comment type="caution">
    <text evidence="4">The sequence shown here is derived from an EMBL/GenBank/DDBJ whole genome shotgun (WGS) entry which is preliminary data.</text>
</comment>
<keyword evidence="5" id="KW-1185">Reference proteome</keyword>
<reference evidence="5" key="1">
    <citation type="submission" date="2016-09" db="EMBL/GenBank/DDBJ databases">
        <authorList>
            <person name="Gulvik C.A."/>
        </authorList>
    </citation>
    <scope>NUCLEOTIDE SEQUENCE [LARGE SCALE GENOMIC DNA]</scope>
    <source>
        <strain evidence="5">LMG 8895</strain>
    </source>
</reference>
<protein>
    <recommendedName>
        <fullName evidence="6">DUF2800 domain-containing protein</fullName>
    </recommendedName>
</protein>